<sequence>MKKIIMSLMLCASSLSYAQSDQVDGDTFLEDYYHSDVIYQKLEISLSDYQHLMKVSNDLASKRAGMQYADYLSVAYLETPSATDIIKVNALHHLLASFLVTSSASGEALKHSVLASYFLTRLKLLSPTPVSWADSALQRLEQQIGRHLSYGKLHVNEAIEAHNFFHDAFNYRAQNSQLAADKLLNELISDPSNVMTTTLITGAFLWLGGQVAYDDPKVLEYYVLTSFFSTRAILLSQEIEGKWQEEPNEYARMRLSSILGGWSALPKRWLAGIHNDELSKKKIEAEHQLWGNVNPGFHAVTLGSDYFSEPEQFYTGLGAWMRGSEFCNQIPSFRSCIDDPRFSFNRLVFIQGIIEHMIKLGDFNTAQMLLNARHWPDLQWDKWISGQARWLELETNAHEIHQLWNNDDPADDPVFVTSKKRRWGDETMVCANCHQAQERHWTEEQKNTVSQPHSMVATIGDWPEFTTDWAGQSSLFQDCNSRPSWDKQQAYKKDHHVVYQHGIYRAKWWTQAESPSNSNRYDVWEFIGWCHAGSIK</sequence>
<evidence type="ECO:0000256" key="2">
    <source>
        <dbReference type="SAM" id="SignalP"/>
    </source>
</evidence>
<comment type="caution">
    <text evidence="4">The sequence shown here is derived from an EMBL/GenBank/DDBJ whole genome shotgun (WGS) entry which is preliminary data.</text>
</comment>
<organism evidence="4 5">
    <name type="scientific">Pseudoalteromonas citrea</name>
    <dbReference type="NCBI Taxonomy" id="43655"/>
    <lineage>
        <taxon>Bacteria</taxon>
        <taxon>Pseudomonadati</taxon>
        <taxon>Pseudomonadota</taxon>
        <taxon>Gammaproteobacteria</taxon>
        <taxon>Alteromonadales</taxon>
        <taxon>Pseudoalteromonadaceae</taxon>
        <taxon>Pseudoalteromonas</taxon>
    </lineage>
</organism>
<evidence type="ECO:0000313" key="5">
    <source>
        <dbReference type="Proteomes" id="UP000016487"/>
    </source>
</evidence>
<dbReference type="GO" id="GO:0030246">
    <property type="term" value="F:carbohydrate binding"/>
    <property type="evidence" value="ECO:0007669"/>
    <property type="project" value="InterPro"/>
</dbReference>
<feature type="domain" description="Chitin-binding type-3" evidence="3">
    <location>
        <begin position="482"/>
        <end position="527"/>
    </location>
</feature>
<dbReference type="GO" id="GO:0004553">
    <property type="term" value="F:hydrolase activity, hydrolyzing O-glycosyl compounds"/>
    <property type="evidence" value="ECO:0007669"/>
    <property type="project" value="InterPro"/>
</dbReference>
<dbReference type="RefSeq" id="WP_010367301.1">
    <property type="nucleotide sequence ID" value="NZ_AHBZ03000015.1"/>
</dbReference>
<dbReference type="EMBL" id="AHBZ03000015">
    <property type="protein sequence ID" value="KAF7771889.1"/>
    <property type="molecule type" value="Genomic_DNA"/>
</dbReference>
<proteinExistence type="predicted"/>
<evidence type="ECO:0000256" key="1">
    <source>
        <dbReference type="ARBA" id="ARBA00022801"/>
    </source>
</evidence>
<dbReference type="AlphaFoldDB" id="A0AAD4AJ02"/>
<dbReference type="SMART" id="SM00495">
    <property type="entry name" value="ChtBD3"/>
    <property type="match status" value="1"/>
</dbReference>
<dbReference type="CDD" id="cd12215">
    <property type="entry name" value="ChiC_BD"/>
    <property type="match status" value="1"/>
</dbReference>
<feature type="signal peptide" evidence="2">
    <location>
        <begin position="1"/>
        <end position="18"/>
    </location>
</feature>
<dbReference type="InterPro" id="IPR003610">
    <property type="entry name" value="CBM5/12"/>
</dbReference>
<dbReference type="Proteomes" id="UP000016487">
    <property type="component" value="Unassembled WGS sequence"/>
</dbReference>
<feature type="chain" id="PRO_5041931308" description="Chitin-binding type-3 domain-containing protein" evidence="2">
    <location>
        <begin position="19"/>
        <end position="536"/>
    </location>
</feature>
<reference evidence="4" key="1">
    <citation type="journal article" date="2012" name="J. Bacteriol.">
        <title>Genome sequences of type strains of seven species of the marine bacterium Pseudoalteromonas.</title>
        <authorList>
            <person name="Xie B.B."/>
            <person name="Shu Y.L."/>
            <person name="Qin Q.L."/>
            <person name="Rong J.C."/>
            <person name="Zhang X.Y."/>
            <person name="Chen X.L."/>
            <person name="Shi M."/>
            <person name="He H.L."/>
            <person name="Zhou B.C."/>
            <person name="Zhang Y.Z."/>
        </authorList>
    </citation>
    <scope>NUCLEOTIDE SEQUENCE</scope>
    <source>
        <strain evidence="4">DSM 8771</strain>
    </source>
</reference>
<dbReference type="GO" id="GO:0005975">
    <property type="term" value="P:carbohydrate metabolic process"/>
    <property type="evidence" value="ECO:0007669"/>
    <property type="project" value="InterPro"/>
</dbReference>
<name>A0AAD4AJ02_9GAMM</name>
<dbReference type="GO" id="GO:0005576">
    <property type="term" value="C:extracellular region"/>
    <property type="evidence" value="ECO:0007669"/>
    <property type="project" value="InterPro"/>
</dbReference>
<evidence type="ECO:0000259" key="3">
    <source>
        <dbReference type="SMART" id="SM00495"/>
    </source>
</evidence>
<gene>
    <name evidence="4" type="ORF">PCIT_a1848</name>
</gene>
<accession>A0AAD4AJ02</accession>
<dbReference type="SUPFAM" id="SSF51055">
    <property type="entry name" value="Carbohydrate binding domain"/>
    <property type="match status" value="1"/>
</dbReference>
<reference evidence="4" key="2">
    <citation type="submission" date="2015-03" db="EMBL/GenBank/DDBJ databases">
        <title>Genome sequence of Pseudoalteromonas citrea.</title>
        <authorList>
            <person name="Xie B.-B."/>
            <person name="Rong J.-C."/>
            <person name="Qin Q.-L."/>
            <person name="Zhang Y.-Z."/>
        </authorList>
    </citation>
    <scope>NUCLEOTIDE SEQUENCE</scope>
    <source>
        <strain evidence="4">DSM 8771</strain>
    </source>
</reference>
<keyword evidence="1" id="KW-0378">Hydrolase</keyword>
<protein>
    <recommendedName>
        <fullName evidence="3">Chitin-binding type-3 domain-containing protein</fullName>
    </recommendedName>
</protein>
<keyword evidence="2" id="KW-0732">Signal</keyword>
<dbReference type="Gene3D" id="2.10.10.20">
    <property type="entry name" value="Carbohydrate-binding module superfamily 5/12"/>
    <property type="match status" value="1"/>
</dbReference>
<dbReference type="InterPro" id="IPR036573">
    <property type="entry name" value="CBM_sf_5/12"/>
</dbReference>
<evidence type="ECO:0000313" key="4">
    <source>
        <dbReference type="EMBL" id="KAF7771889.1"/>
    </source>
</evidence>